<feature type="region of interest" description="Disordered" evidence="1">
    <location>
        <begin position="81"/>
        <end position="112"/>
    </location>
</feature>
<dbReference type="Gene3D" id="3.30.760.10">
    <property type="entry name" value="RNA Cap, Translation Initiation Factor Eif4e"/>
    <property type="match status" value="1"/>
</dbReference>
<feature type="compositionally biased region" description="Low complexity" evidence="1">
    <location>
        <begin position="198"/>
        <end position="214"/>
    </location>
</feature>
<protein>
    <submittedName>
        <fullName evidence="2">Uncharacterized protein</fullName>
    </submittedName>
</protein>
<feature type="compositionally biased region" description="Basic and acidic residues" evidence="1">
    <location>
        <begin position="592"/>
        <end position="605"/>
    </location>
</feature>
<feature type="compositionally biased region" description="Basic and acidic residues" evidence="1">
    <location>
        <begin position="679"/>
        <end position="697"/>
    </location>
</feature>
<dbReference type="Proteomes" id="UP000324022">
    <property type="component" value="Unassembled WGS sequence"/>
</dbReference>
<feature type="compositionally biased region" description="Basic and acidic residues" evidence="1">
    <location>
        <begin position="801"/>
        <end position="825"/>
    </location>
</feature>
<feature type="region of interest" description="Disordered" evidence="1">
    <location>
        <begin position="441"/>
        <end position="857"/>
    </location>
</feature>
<dbReference type="EMBL" id="OOIN01000027">
    <property type="protein sequence ID" value="SPO29212.1"/>
    <property type="molecule type" value="Genomic_DNA"/>
</dbReference>
<feature type="compositionally biased region" description="Low complexity" evidence="1">
    <location>
        <begin position="446"/>
        <end position="460"/>
    </location>
</feature>
<evidence type="ECO:0000256" key="1">
    <source>
        <dbReference type="SAM" id="MobiDB-lite"/>
    </source>
</evidence>
<feature type="compositionally biased region" description="Basic and acidic residues" evidence="1">
    <location>
        <begin position="720"/>
        <end position="736"/>
    </location>
</feature>
<reference evidence="2 3" key="1">
    <citation type="submission" date="2018-03" db="EMBL/GenBank/DDBJ databases">
        <authorList>
            <person name="Guldener U."/>
        </authorList>
    </citation>
    <scope>NUCLEOTIDE SEQUENCE [LARGE SCALE GENOMIC DNA]</scope>
    <source>
        <strain evidence="2 3">NBRC100155</strain>
    </source>
</reference>
<organism evidence="2 3">
    <name type="scientific">Ustilago trichophora</name>
    <dbReference type="NCBI Taxonomy" id="86804"/>
    <lineage>
        <taxon>Eukaryota</taxon>
        <taxon>Fungi</taxon>
        <taxon>Dikarya</taxon>
        <taxon>Basidiomycota</taxon>
        <taxon>Ustilaginomycotina</taxon>
        <taxon>Ustilaginomycetes</taxon>
        <taxon>Ustilaginales</taxon>
        <taxon>Ustilaginaceae</taxon>
        <taxon>Ustilago</taxon>
    </lineage>
</organism>
<feature type="compositionally biased region" description="Polar residues" evidence="1">
    <location>
        <begin position="372"/>
        <end position="382"/>
    </location>
</feature>
<gene>
    <name evidence="2" type="ORF">UTRI_06161</name>
</gene>
<accession>A0A5C3EFK3</accession>
<feature type="compositionally biased region" description="Basic and acidic residues" evidence="1">
    <location>
        <begin position="508"/>
        <end position="525"/>
    </location>
</feature>
<dbReference type="InterPro" id="IPR023398">
    <property type="entry name" value="TIF_eIF4e-like"/>
</dbReference>
<evidence type="ECO:0000313" key="3">
    <source>
        <dbReference type="Proteomes" id="UP000324022"/>
    </source>
</evidence>
<feature type="compositionally biased region" description="Basic and acidic residues" evidence="1">
    <location>
        <begin position="548"/>
        <end position="572"/>
    </location>
</feature>
<dbReference type="AlphaFoldDB" id="A0A5C3EFK3"/>
<keyword evidence="3" id="KW-1185">Reference proteome</keyword>
<feature type="region of interest" description="Disordered" evidence="1">
    <location>
        <begin position="304"/>
        <end position="412"/>
    </location>
</feature>
<sequence length="884" mass="94488">MATDTADDTKPLVYILNEASNLDEWLTSHPPSRLGKPAAFNNGISPQPIWVLGVKSVDEIAELSPAAPTEATFVKARQMERESTAKVSDIQNDDEIPVRSSSKSAGKSKKQCRTEVQDRFHEQIMLMALDHPMWRQGRWTMLVRPQQIDNVFAELAKSLASGDLHKQGSIIALRARALPFEEGSFETSANGHKRRKSSVSFSPRRGSSSKSPSSARHAHDTPLGIDIFFHPVWNTNAAREVLRAVAEVSGRMASFCKSSLYSRLGIGSGHSLASQSTLYTSKHMASPADAKAWVKKHVPGDIAMDEPQISSFGDAGPSSKPVGASSSAALMTTPEKPAVGEKVKRELDQEASADHTSAKADEPALKKARNGEPSSNEQQASRSEAPAPSGTVKESQPDIEETQDEPLLPFRRPAAKFAQDLCLSPLQAAFREYHPHAVQTEEVEAASKPADTAAAAEIPAVKTPIASKSDVASEMEDESQTQIEPSSVMDESNIADVPTITIVGQPSDKNEDRPASWERNTKMELEPGAVTTEAKAVEESRAAPIAKENVEKAAEASVDAKGRAKPGKDVKENAAPATTKGEDAADGTRPIHTADSDATKNEGRCEQQAARSSEKPKTESTEVETMISDKVQEAPVEAPKSVQHKAPAIEAVDTKAAPVTEKAPDRSEEKKHVSGAVISKDEAGDKKHATESSDSDLKTQVSMTHTAHTVETVEMVTPATEKRTQEPRILIHDHKTAAAAEEAGALKEDTTAGEELPQLSVKLEESSSESAKITVEQSQDGSATRRSDGHTTIRPPAEASDASKHVTEEGTKREDVNVDDAHKASVEVIEASTTDPASSAGADKTESQTSASAPEMSLDDLIVEGAIASPMVLSQPLDEATAAK</sequence>
<feature type="compositionally biased region" description="Basic and acidic residues" evidence="1">
    <location>
        <begin position="662"/>
        <end position="672"/>
    </location>
</feature>
<feature type="compositionally biased region" description="Polar residues" evidence="1">
    <location>
        <begin position="698"/>
        <end position="709"/>
    </location>
</feature>
<proteinExistence type="predicted"/>
<evidence type="ECO:0000313" key="2">
    <source>
        <dbReference type="EMBL" id="SPO29212.1"/>
    </source>
</evidence>
<name>A0A5C3EFK3_9BASI</name>
<dbReference type="OrthoDB" id="10067381at2759"/>
<feature type="region of interest" description="Disordered" evidence="1">
    <location>
        <begin position="185"/>
        <end position="218"/>
    </location>
</feature>
<feature type="compositionally biased region" description="Basic and acidic residues" evidence="1">
    <location>
        <begin position="338"/>
        <end position="365"/>
    </location>
</feature>